<evidence type="ECO:0000313" key="1">
    <source>
        <dbReference type="EMBL" id="KAA1418165.1"/>
    </source>
</evidence>
<protein>
    <submittedName>
        <fullName evidence="1">Uncharacterized protein</fullName>
    </submittedName>
</protein>
<sequence length="121" mass="13134">MTRVHADHTGIHVTFPGWERLVAGKSAFNAPPQTIQQATAEPGWTSQMLGARSGLAVSGYLKIGTFRHPSGLRRLVAMRRGVPLLRVAVDRRLTGFDELLISTPDAVTLAELLNAPASHDR</sequence>
<comment type="caution">
    <text evidence="1">The sequence shown here is derived from an EMBL/GenBank/DDBJ whole genome shotgun (WGS) entry which is preliminary data.</text>
</comment>
<dbReference type="OrthoDB" id="530515at2"/>
<proteinExistence type="predicted"/>
<reference evidence="1 2" key="1">
    <citation type="submission" date="2019-09" db="EMBL/GenBank/DDBJ databases">
        <title>Mumia zhuanghuii sp. nov. isolated from the intestinal contents of plateau pika (Ochotona curzoniae) in the Qinghai-Tibet plateau of China.</title>
        <authorList>
            <person name="Tian Z."/>
        </authorList>
    </citation>
    <scope>NUCLEOTIDE SEQUENCE [LARGE SCALE GENOMIC DNA]</scope>
    <source>
        <strain evidence="2">350</strain>
    </source>
</reference>
<gene>
    <name evidence="1" type="ORF">FE697_020215</name>
</gene>
<dbReference type="EMBL" id="VDFQ02000007">
    <property type="protein sequence ID" value="KAA1418165.1"/>
    <property type="molecule type" value="Genomic_DNA"/>
</dbReference>
<dbReference type="AlphaFoldDB" id="A0A5Q6RJB7"/>
<organism evidence="1 2">
    <name type="scientific">Mumia zhuanghuii</name>
    <dbReference type="NCBI Taxonomy" id="2585211"/>
    <lineage>
        <taxon>Bacteria</taxon>
        <taxon>Bacillati</taxon>
        <taxon>Actinomycetota</taxon>
        <taxon>Actinomycetes</taxon>
        <taxon>Propionibacteriales</taxon>
        <taxon>Nocardioidaceae</taxon>
        <taxon>Mumia</taxon>
    </lineage>
</organism>
<dbReference type="Proteomes" id="UP000307768">
    <property type="component" value="Unassembled WGS sequence"/>
</dbReference>
<dbReference type="RefSeq" id="WP_149771454.1">
    <property type="nucleotide sequence ID" value="NZ_VDFQ02000007.1"/>
</dbReference>
<accession>A0A5Q6RJB7</accession>
<name>A0A5Q6RJB7_9ACTN</name>
<evidence type="ECO:0000313" key="2">
    <source>
        <dbReference type="Proteomes" id="UP000307768"/>
    </source>
</evidence>